<feature type="domain" description="Glycoside hydrolase family 2 immunoglobulin-like beta-sandwich" evidence="4">
    <location>
        <begin position="244"/>
        <end position="339"/>
    </location>
</feature>
<dbReference type="Pfam" id="PF22666">
    <property type="entry name" value="Glyco_hydro_2_N2"/>
    <property type="match status" value="1"/>
</dbReference>
<dbReference type="PANTHER" id="PTHR42732">
    <property type="entry name" value="BETA-GALACTOSIDASE"/>
    <property type="match status" value="1"/>
</dbReference>
<reference evidence="9 10" key="1">
    <citation type="journal article" date="2017" name="Int. J. Syst. Evol. Microbiol.">
        <title>Arachidicoccus ginsenosidivorans sp. nov., with ginsenoside-converting activity isolated from ginseng cultivating soil.</title>
        <authorList>
            <person name="Siddiqi M.Z."/>
            <person name="Aslam Z."/>
            <person name="Im W.T."/>
        </authorList>
    </citation>
    <scope>NUCLEOTIDE SEQUENCE [LARGE SCALE GENOMIC DNA]</scope>
    <source>
        <strain evidence="9 10">Gsoil 809</strain>
    </source>
</reference>
<dbReference type="InterPro" id="IPR013783">
    <property type="entry name" value="Ig-like_fold"/>
</dbReference>
<feature type="domain" description="Beta-mannosidase-like galactose-binding" evidence="8">
    <location>
        <begin position="108"/>
        <end position="194"/>
    </location>
</feature>
<feature type="domain" description="Glycoside hydrolase family 2" evidence="7">
    <location>
        <begin position="724"/>
        <end position="823"/>
    </location>
</feature>
<feature type="domain" description="DUF4982" evidence="6">
    <location>
        <begin position="649"/>
        <end position="707"/>
    </location>
</feature>
<dbReference type="Gene3D" id="3.20.20.80">
    <property type="entry name" value="Glycosidases"/>
    <property type="match status" value="1"/>
</dbReference>
<dbReference type="OrthoDB" id="9801077at2"/>
<dbReference type="GO" id="GO:0004553">
    <property type="term" value="F:hydrolase activity, hydrolyzing O-glycosyl compounds"/>
    <property type="evidence" value="ECO:0007669"/>
    <property type="project" value="InterPro"/>
</dbReference>
<evidence type="ECO:0000259" key="6">
    <source>
        <dbReference type="Pfam" id="PF16355"/>
    </source>
</evidence>
<dbReference type="Proteomes" id="UP000321291">
    <property type="component" value="Chromosome"/>
</dbReference>
<dbReference type="Gene3D" id="2.60.120.260">
    <property type="entry name" value="Galactose-binding domain-like"/>
    <property type="match status" value="2"/>
</dbReference>
<dbReference type="GO" id="GO:0005975">
    <property type="term" value="P:carbohydrate metabolic process"/>
    <property type="evidence" value="ECO:0007669"/>
    <property type="project" value="InterPro"/>
</dbReference>
<dbReference type="InterPro" id="IPR036156">
    <property type="entry name" value="Beta-gal/glucu_dom_sf"/>
</dbReference>
<dbReference type="Pfam" id="PF16355">
    <property type="entry name" value="DUF4982"/>
    <property type="match status" value="1"/>
</dbReference>
<dbReference type="PANTHER" id="PTHR42732:SF1">
    <property type="entry name" value="BETA-MANNOSIDASE"/>
    <property type="match status" value="1"/>
</dbReference>
<evidence type="ECO:0000259" key="8">
    <source>
        <dbReference type="Pfam" id="PF22666"/>
    </source>
</evidence>
<dbReference type="RefSeq" id="WP_146781344.1">
    <property type="nucleotide sequence ID" value="NZ_CP042434.1"/>
</dbReference>
<evidence type="ECO:0000313" key="9">
    <source>
        <dbReference type="EMBL" id="QEC71888.1"/>
    </source>
</evidence>
<dbReference type="InterPro" id="IPR032311">
    <property type="entry name" value="DUF4982"/>
</dbReference>
<evidence type="ECO:0000313" key="10">
    <source>
        <dbReference type="Proteomes" id="UP000321291"/>
    </source>
</evidence>
<dbReference type="EMBL" id="CP042434">
    <property type="protein sequence ID" value="QEC71888.1"/>
    <property type="molecule type" value="Genomic_DNA"/>
</dbReference>
<proteinExistence type="inferred from homology"/>
<organism evidence="9 10">
    <name type="scientific">Arachidicoccus ginsenosidivorans</name>
    <dbReference type="NCBI Taxonomy" id="496057"/>
    <lineage>
        <taxon>Bacteria</taxon>
        <taxon>Pseudomonadati</taxon>
        <taxon>Bacteroidota</taxon>
        <taxon>Chitinophagia</taxon>
        <taxon>Chitinophagales</taxon>
        <taxon>Chitinophagaceae</taxon>
        <taxon>Arachidicoccus</taxon>
    </lineage>
</organism>
<dbReference type="InterPro" id="IPR008979">
    <property type="entry name" value="Galactose-bd-like_sf"/>
</dbReference>
<feature type="domain" description="F5/8 type C" evidence="5">
    <location>
        <begin position="877"/>
        <end position="969"/>
    </location>
</feature>
<keyword evidence="3" id="KW-0326">Glycosidase</keyword>
<dbReference type="InterPro" id="IPR040605">
    <property type="entry name" value="Glyco_hydro2_dom5"/>
</dbReference>
<dbReference type="InterPro" id="IPR051913">
    <property type="entry name" value="GH2_Domain-Containing"/>
</dbReference>
<dbReference type="Gene3D" id="2.60.40.10">
    <property type="entry name" value="Immunoglobulins"/>
    <property type="match status" value="3"/>
</dbReference>
<dbReference type="KEGG" id="agi:FSB73_09650"/>
<dbReference type="SUPFAM" id="SSF49785">
    <property type="entry name" value="Galactose-binding domain-like"/>
    <property type="match status" value="2"/>
</dbReference>
<gene>
    <name evidence="9" type="ORF">FSB73_09650</name>
</gene>
<keyword evidence="10" id="KW-1185">Reference proteome</keyword>
<evidence type="ECO:0000259" key="4">
    <source>
        <dbReference type="Pfam" id="PF00703"/>
    </source>
</evidence>
<sequence length="1014" mass="112999">MSVSRRKAIRLLGGLAPLAIAPRVFSRNLFRGNSYGNAAEAFLKKNLASATSVKLNFNSDWKVFVGDNAQSAQVSFDDSSWQPRTLPYAWNEDAAFKVDIASLPTGVAWYRKHFTLPESLKGKKIFLECEGLRQAGFFYLNGTLIGKSENGVMAFGFDLTDHVHFGDKENVLAVKTDNSWDYREQATNSRYQWNDKNFYANYGGLNKNIYIHVKPEVYQTLPLYSSLGTTGVYVYADNFDIPAASAIIHCASELKNESAESKVLYLESVVTDRSGKVVKRFKGDKVTAHAGETVVLHASAPVTNLNFWSWGYGYLYDVQTLVKQGDAIIDTVTTRTGFRKTAFKDGMIYLNDRVINVHGYAQRTTNEWPSIGLSVPAWLSDYSNGLMVAGNANLVRWMHVTPWKQDVESCDRVGLMQAMPAGDSEGDVKDHRWVQRKEVMRDAIIYNRNNPSIIFYECGNKGIMDSQMQEMKDIRDKYDPHGGRAIGAREMLDSKVAEYGGEMLYIDKSATKPLWEMEYSRDEGVRKFWDNYTPPYHKDGDGPLYRGKPAPEYNHNMESHAIEDVVRWYEYWKVRPGTGRRVSSGGVNIVFADSNTHHRGQENYRTSGEVDSMRIKKQNFYANQVMWDGWVDTEKQGLHIIGHWNYKAGTVKDIYVVATAPKVELFLNGKSLGLGQRSNEFLFSFKNIKWAQGTLSAKGYDKGGKVICAHQLETVGEPTAIKLTLVERPTEFLADGHDLQLLEVEVVDNRGNRCPTALNMIEFKLDGPAQWRGGIAVGPDNYIGASTLPVEGGVNRVFIRSTPTAGKISVTAKSDGLKPGKIEFDSKEIKVIGGLTGHLPSDGLDGHLSRGATPATPSYKISRLPVGVAKVTAGANQEQAHLCYDDNERTGWSNDGKLETAWIEFDLERTAMIGAVDIKLNNFRTKQYPISIKVDDKEVFKGLTQRNLGYFSVPVTPVKGSKVRISLIGNTKTQDNIEGEVNGKKLGDGISAAGSDKKGFLGIIEVEFYENAMA</sequence>
<dbReference type="InterPro" id="IPR006102">
    <property type="entry name" value="Ig-like_GH2"/>
</dbReference>
<dbReference type="Pfam" id="PF18565">
    <property type="entry name" value="Glyco_hydro2_C5"/>
    <property type="match status" value="1"/>
</dbReference>
<evidence type="ECO:0000256" key="1">
    <source>
        <dbReference type="ARBA" id="ARBA00007401"/>
    </source>
</evidence>
<keyword evidence="2" id="KW-0378">Hydrolase</keyword>
<dbReference type="Pfam" id="PF00703">
    <property type="entry name" value="Glyco_hydro_2"/>
    <property type="match status" value="1"/>
</dbReference>
<evidence type="ECO:0000259" key="7">
    <source>
        <dbReference type="Pfam" id="PF18565"/>
    </source>
</evidence>
<name>A0A5B8VNS0_9BACT</name>
<dbReference type="InterPro" id="IPR017853">
    <property type="entry name" value="GH"/>
</dbReference>
<dbReference type="AlphaFoldDB" id="A0A5B8VNS0"/>
<dbReference type="SUPFAM" id="SSF49303">
    <property type="entry name" value="beta-Galactosidase/glucuronidase domain"/>
    <property type="match status" value="1"/>
</dbReference>
<evidence type="ECO:0000256" key="2">
    <source>
        <dbReference type="ARBA" id="ARBA00022801"/>
    </source>
</evidence>
<comment type="similarity">
    <text evidence="1">Belongs to the glycosyl hydrolase 2 family.</text>
</comment>
<dbReference type="Pfam" id="PF00754">
    <property type="entry name" value="F5_F8_type_C"/>
    <property type="match status" value="1"/>
</dbReference>
<dbReference type="InterPro" id="IPR054593">
    <property type="entry name" value="Beta-mannosidase-like_N2"/>
</dbReference>
<dbReference type="SUPFAM" id="SSF51445">
    <property type="entry name" value="(Trans)glycosidases"/>
    <property type="match status" value="1"/>
</dbReference>
<protein>
    <submittedName>
        <fullName evidence="9">DUF4982 domain-containing protein</fullName>
    </submittedName>
</protein>
<accession>A0A5B8VNS0</accession>
<evidence type="ECO:0000256" key="3">
    <source>
        <dbReference type="ARBA" id="ARBA00023295"/>
    </source>
</evidence>
<dbReference type="InterPro" id="IPR000421">
    <property type="entry name" value="FA58C"/>
</dbReference>
<evidence type="ECO:0000259" key="5">
    <source>
        <dbReference type="Pfam" id="PF00754"/>
    </source>
</evidence>